<comment type="similarity">
    <text evidence="3">Belongs to the SEC23/SEC24 family. SEC23 subfamily.</text>
</comment>
<name>A0A1J8PW31_9AGAM</name>
<keyword evidence="3" id="KW-0479">Metal-binding</keyword>
<dbReference type="GO" id="GO:0000139">
    <property type="term" value="C:Golgi membrane"/>
    <property type="evidence" value="ECO:0007669"/>
    <property type="project" value="UniProtKB-SubCell"/>
</dbReference>
<dbReference type="GO" id="GO:0005524">
    <property type="term" value="F:ATP binding"/>
    <property type="evidence" value="ECO:0007669"/>
    <property type="project" value="UniProtKB-KW"/>
</dbReference>
<keyword evidence="3" id="KW-0963">Cytoplasm</keyword>
<proteinExistence type="inferred from homology"/>
<comment type="subcellular location">
    <subcellularLocation>
        <location evidence="3">Cytoplasm</location>
    </subcellularLocation>
    <subcellularLocation>
        <location evidence="3">Cytoplasmic vesicle</location>
        <location evidence="3">COPII-coated vesicle membrane</location>
        <topology evidence="3">Peripheral membrane protein</topology>
        <orientation evidence="3">Cytoplasmic side</orientation>
    </subcellularLocation>
    <subcellularLocation>
        <location evidence="3">Endoplasmic reticulum membrane</location>
        <topology evidence="3">Peripheral membrane protein</topology>
        <orientation evidence="3">Cytoplasmic side</orientation>
    </subcellularLocation>
    <subcellularLocation>
        <location evidence="3">Golgi apparatus membrane</location>
        <topology evidence="3">Peripheral membrane protein</topology>
        <orientation evidence="3">Cytoplasmic side</orientation>
    </subcellularLocation>
</comment>
<evidence type="ECO:0000256" key="1">
    <source>
        <dbReference type="ARBA" id="ARBA00022741"/>
    </source>
</evidence>
<dbReference type="AlphaFoldDB" id="A0A1J8PW31"/>
<evidence type="ECO:0000256" key="3">
    <source>
        <dbReference type="RuleBase" id="RU365030"/>
    </source>
</evidence>
<dbReference type="Pfam" id="PF04811">
    <property type="entry name" value="Sec23_trunk"/>
    <property type="match status" value="1"/>
</dbReference>
<comment type="caution">
    <text evidence="5">The sequence shown here is derived from an EMBL/GenBank/DDBJ whole genome shotgun (WGS) entry which is preliminary data.</text>
</comment>
<dbReference type="GO" id="GO:0006886">
    <property type="term" value="P:intracellular protein transport"/>
    <property type="evidence" value="ECO:0007669"/>
    <property type="project" value="InterPro"/>
</dbReference>
<sequence>LPSPKRVSHPLSNLCSNPARSLLYSATVQAAILSSDTSKKTQHFLLDVVSLSLDIKTTGGVMTPLIKRNTTVPTRKSETFSTYQDNQPGVLIHMYEDEHKYMRDDKSSTSLAFFLLSVVFLRSGKEGLINTAVNVAETEYIQILGALEDFVSGEDSLHGVFIECQKVYTFDLDNETLNQVAVSIAVGLLETTFPNTGAHIMLFAGGPATEGPGMVISNKLKEPIRSHHNIERDSVKHYKRAVKKSAAIYFEVVTPAGQPLSPGSRGLIQFVTHYQHASGQMRLCATTIARNFAELNSPNIAFSFDPEAAAVS</sequence>
<dbReference type="InterPro" id="IPR006896">
    <property type="entry name" value="Sec23/24_trunk_dom"/>
</dbReference>
<dbReference type="SUPFAM" id="SSF64484">
    <property type="entry name" value="beta and beta-prime subunits of DNA dependent RNA-polymerase"/>
    <property type="match status" value="1"/>
</dbReference>
<keyword evidence="3" id="KW-0653">Protein transport</keyword>
<comment type="function">
    <text evidence="3">Component of the coat protein complex II (COPII) which promotes the formation of transport vesicles from the endoplasmic reticulum (ER). The coat has two main functions, the physical deformation of the endoplasmic reticulum membrane into vesicles and the selection of cargo molecules.</text>
</comment>
<keyword evidence="3" id="KW-0968">Cytoplasmic vesicle</keyword>
<dbReference type="GO" id="GO:0005789">
    <property type="term" value="C:endoplasmic reticulum membrane"/>
    <property type="evidence" value="ECO:0007669"/>
    <property type="project" value="UniProtKB-SubCell"/>
</dbReference>
<evidence type="ECO:0000256" key="2">
    <source>
        <dbReference type="ARBA" id="ARBA00022840"/>
    </source>
</evidence>
<dbReference type="GO" id="GO:0140662">
    <property type="term" value="F:ATP-dependent protein folding chaperone"/>
    <property type="evidence" value="ECO:0007669"/>
    <property type="project" value="InterPro"/>
</dbReference>
<keyword evidence="6" id="KW-1185">Reference proteome</keyword>
<dbReference type="GO" id="GO:0090110">
    <property type="term" value="P:COPII-coated vesicle cargo loading"/>
    <property type="evidence" value="ECO:0007669"/>
    <property type="project" value="TreeGrafter"/>
</dbReference>
<dbReference type="PANTHER" id="PTHR11141">
    <property type="entry name" value="PROTEIN TRANSPORT PROTEIN SEC23"/>
    <property type="match status" value="1"/>
</dbReference>
<evidence type="ECO:0000259" key="4">
    <source>
        <dbReference type="Pfam" id="PF04811"/>
    </source>
</evidence>
<keyword evidence="3" id="KW-0862">Zinc</keyword>
<dbReference type="PRINTS" id="PR00301">
    <property type="entry name" value="HEATSHOCK70"/>
</dbReference>
<dbReference type="InterPro" id="IPR036465">
    <property type="entry name" value="vWFA_dom_sf"/>
</dbReference>
<keyword evidence="3" id="KW-0813">Transport</keyword>
<dbReference type="InterPro" id="IPR013126">
    <property type="entry name" value="Hsp_70_fam"/>
</dbReference>
<reference evidence="5 6" key="1">
    <citation type="submission" date="2016-03" db="EMBL/GenBank/DDBJ databases">
        <title>Comparative genomics of the ectomycorrhizal sister species Rhizopogon vinicolor and Rhizopogon vesiculosus (Basidiomycota: Boletales) reveals a divergence of the mating type B locus.</title>
        <authorList>
            <person name="Mujic A.B."/>
            <person name="Kuo A."/>
            <person name="Tritt A."/>
            <person name="Lipzen A."/>
            <person name="Chen C."/>
            <person name="Johnson J."/>
            <person name="Sharma A."/>
            <person name="Barry K."/>
            <person name="Grigoriev I.V."/>
            <person name="Spatafora J.W."/>
        </authorList>
    </citation>
    <scope>NUCLEOTIDE SEQUENCE [LARGE SCALE GENOMIC DNA]</scope>
    <source>
        <strain evidence="5 6">AM-OR11-056</strain>
    </source>
</reference>
<dbReference type="Proteomes" id="UP000183567">
    <property type="component" value="Unassembled WGS sequence"/>
</dbReference>
<dbReference type="GO" id="GO:0005096">
    <property type="term" value="F:GTPase activator activity"/>
    <property type="evidence" value="ECO:0007669"/>
    <property type="project" value="TreeGrafter"/>
</dbReference>
<dbReference type="GO" id="GO:0046872">
    <property type="term" value="F:metal ion binding"/>
    <property type="evidence" value="ECO:0007669"/>
    <property type="project" value="UniProtKB-KW"/>
</dbReference>
<dbReference type="Gene3D" id="3.40.50.410">
    <property type="entry name" value="von Willebrand factor, type A domain"/>
    <property type="match status" value="1"/>
</dbReference>
<dbReference type="Pfam" id="PF00012">
    <property type="entry name" value="HSP70"/>
    <property type="match status" value="1"/>
</dbReference>
<keyword evidence="1" id="KW-0547">Nucleotide-binding</keyword>
<organism evidence="5 6">
    <name type="scientific">Rhizopogon vesiculosus</name>
    <dbReference type="NCBI Taxonomy" id="180088"/>
    <lineage>
        <taxon>Eukaryota</taxon>
        <taxon>Fungi</taxon>
        <taxon>Dikarya</taxon>
        <taxon>Basidiomycota</taxon>
        <taxon>Agaricomycotina</taxon>
        <taxon>Agaricomycetes</taxon>
        <taxon>Agaricomycetidae</taxon>
        <taxon>Boletales</taxon>
        <taxon>Suillineae</taxon>
        <taxon>Rhizopogonaceae</taxon>
        <taxon>Rhizopogon</taxon>
    </lineage>
</organism>
<keyword evidence="2" id="KW-0067">ATP-binding</keyword>
<evidence type="ECO:0000313" key="6">
    <source>
        <dbReference type="Proteomes" id="UP000183567"/>
    </source>
</evidence>
<keyword evidence="3" id="KW-0931">ER-Golgi transport</keyword>
<dbReference type="InterPro" id="IPR037364">
    <property type="entry name" value="Sec23"/>
</dbReference>
<keyword evidence="3" id="KW-0256">Endoplasmic reticulum</keyword>
<dbReference type="InterPro" id="IPR029047">
    <property type="entry name" value="HSP70_peptide-bd_sf"/>
</dbReference>
<dbReference type="GO" id="GO:0070971">
    <property type="term" value="C:endoplasmic reticulum exit site"/>
    <property type="evidence" value="ECO:0007669"/>
    <property type="project" value="TreeGrafter"/>
</dbReference>
<dbReference type="OrthoDB" id="10256289at2759"/>
<dbReference type="GO" id="GO:0030127">
    <property type="term" value="C:COPII vesicle coat"/>
    <property type="evidence" value="ECO:0007669"/>
    <property type="project" value="InterPro"/>
</dbReference>
<dbReference type="SUPFAM" id="SSF100920">
    <property type="entry name" value="Heat shock protein 70kD (HSP70), peptide-binding domain"/>
    <property type="match status" value="1"/>
</dbReference>
<feature type="non-terminal residue" evidence="5">
    <location>
        <position position="1"/>
    </location>
</feature>
<dbReference type="SUPFAM" id="SSF81995">
    <property type="entry name" value="beta-sandwich domain of Sec23/24"/>
    <property type="match status" value="1"/>
</dbReference>
<dbReference type="STRING" id="180088.A0A1J8PW31"/>
<accession>A0A1J8PW31</accession>
<keyword evidence="3" id="KW-0472">Membrane</keyword>
<dbReference type="Gene3D" id="2.60.34.10">
    <property type="entry name" value="Substrate Binding Domain Of DNAk, Chain A, domain 1"/>
    <property type="match status" value="1"/>
</dbReference>
<keyword evidence="3" id="KW-0333">Golgi apparatus</keyword>
<dbReference type="PANTHER" id="PTHR11141:SF0">
    <property type="entry name" value="PROTEIN TRANSPORT PROTEIN SEC23"/>
    <property type="match status" value="1"/>
</dbReference>
<dbReference type="EMBL" id="LVVM01004856">
    <property type="protein sequence ID" value="OJA11947.1"/>
    <property type="molecule type" value="Genomic_DNA"/>
</dbReference>
<protein>
    <recommendedName>
        <fullName evidence="3">Protein transport protein SEC23</fullName>
    </recommendedName>
</protein>
<feature type="domain" description="Sec23/Sec24 trunk" evidence="4">
    <location>
        <begin position="155"/>
        <end position="243"/>
    </location>
</feature>
<evidence type="ECO:0000313" key="5">
    <source>
        <dbReference type="EMBL" id="OJA11947.1"/>
    </source>
</evidence>
<dbReference type="SUPFAM" id="SSF53300">
    <property type="entry name" value="vWA-like"/>
    <property type="match status" value="1"/>
</dbReference>
<gene>
    <name evidence="5" type="ORF">AZE42_09903</name>
</gene>